<evidence type="ECO:0000256" key="1">
    <source>
        <dbReference type="ARBA" id="ARBA00004651"/>
    </source>
</evidence>
<evidence type="ECO:0000256" key="10">
    <source>
        <dbReference type="SAM" id="Phobius"/>
    </source>
</evidence>
<evidence type="ECO:0000256" key="3">
    <source>
        <dbReference type="ARBA" id="ARBA00022692"/>
    </source>
</evidence>
<feature type="transmembrane region" description="Helical" evidence="10">
    <location>
        <begin position="6"/>
        <end position="31"/>
    </location>
</feature>
<evidence type="ECO:0000256" key="4">
    <source>
        <dbReference type="ARBA" id="ARBA00022989"/>
    </source>
</evidence>
<sequence>MDFLRWNTLWSFCFGVMAFIIVIGNAISTSILLSKRFRKRPHYLLTSLAIADLVVGLLAVPLYIIIADPGQKLLPRVLYDCVDMFAGKSSMFTLAVISLERLHAIARPLRHRQVTLGHYTIAIVTPWILSFMVASTRVLLHFSVLTKEEFVTVVTISLSAPLLTTCFAYCLIWRKQSSSIHNNEMRARNDARLLRTSLIITVAFVFSWLPFEILTIVASLCISCQNHSFLVIYPIKLLQYSNSFINFVIYCLRMPEFKRTLSKMLPSCKFIQGRCQVPYPLIDHGTGVALVSFASLRR</sequence>
<keyword evidence="3 10" id="KW-0812">Transmembrane</keyword>
<dbReference type="PANTHER" id="PTHR24246">
    <property type="entry name" value="OLFACTORY RECEPTOR AND ADENOSINE RECEPTOR"/>
    <property type="match status" value="1"/>
</dbReference>
<dbReference type="PROSITE" id="PS50262">
    <property type="entry name" value="G_PROTEIN_RECEP_F1_2"/>
    <property type="match status" value="1"/>
</dbReference>
<comment type="caution">
    <text evidence="12">The sequence shown here is derived from an EMBL/GenBank/DDBJ whole genome shotgun (WGS) entry which is preliminary data.</text>
</comment>
<dbReference type="Pfam" id="PF00001">
    <property type="entry name" value="7tm_1"/>
    <property type="match status" value="1"/>
</dbReference>
<organism evidence="12 13">
    <name type="scientific">Porites lobata</name>
    <dbReference type="NCBI Taxonomy" id="104759"/>
    <lineage>
        <taxon>Eukaryota</taxon>
        <taxon>Metazoa</taxon>
        <taxon>Cnidaria</taxon>
        <taxon>Anthozoa</taxon>
        <taxon>Hexacorallia</taxon>
        <taxon>Scleractinia</taxon>
        <taxon>Fungiina</taxon>
        <taxon>Poritidae</taxon>
        <taxon>Porites</taxon>
    </lineage>
</organism>
<evidence type="ECO:0000256" key="5">
    <source>
        <dbReference type="ARBA" id="ARBA00023040"/>
    </source>
</evidence>
<dbReference type="PANTHER" id="PTHR24246:SF27">
    <property type="entry name" value="ADENOSINE RECEPTOR, ISOFORM A"/>
    <property type="match status" value="1"/>
</dbReference>
<keyword evidence="6 10" id="KW-0472">Membrane</keyword>
<evidence type="ECO:0000259" key="11">
    <source>
        <dbReference type="PROSITE" id="PS50262"/>
    </source>
</evidence>
<dbReference type="Gene3D" id="1.20.1070.10">
    <property type="entry name" value="Rhodopsin 7-helix transmembrane proteins"/>
    <property type="match status" value="1"/>
</dbReference>
<feature type="transmembrane region" description="Helical" evidence="10">
    <location>
        <begin position="43"/>
        <end position="65"/>
    </location>
</feature>
<dbReference type="SUPFAM" id="SSF81321">
    <property type="entry name" value="Family A G protein-coupled receptor-like"/>
    <property type="match status" value="1"/>
</dbReference>
<keyword evidence="13" id="KW-1185">Reference proteome</keyword>
<feature type="transmembrane region" description="Helical" evidence="10">
    <location>
        <begin position="119"/>
        <end position="144"/>
    </location>
</feature>
<dbReference type="InterPro" id="IPR017452">
    <property type="entry name" value="GPCR_Rhodpsn_7TM"/>
</dbReference>
<feature type="domain" description="G-protein coupled receptors family 1 profile" evidence="11">
    <location>
        <begin position="24"/>
        <end position="250"/>
    </location>
</feature>
<feature type="transmembrane region" description="Helical" evidence="10">
    <location>
        <begin position="231"/>
        <end position="252"/>
    </location>
</feature>
<keyword evidence="8" id="KW-0325">Glycoprotein</keyword>
<keyword evidence="2" id="KW-1003">Cell membrane</keyword>
<keyword evidence="7" id="KW-0675">Receptor</keyword>
<dbReference type="EMBL" id="CALNXK010000013">
    <property type="protein sequence ID" value="CAH3045134.1"/>
    <property type="molecule type" value="Genomic_DNA"/>
</dbReference>
<dbReference type="PRINTS" id="PR00237">
    <property type="entry name" value="GPCRRHODOPSN"/>
</dbReference>
<reference evidence="12 13" key="1">
    <citation type="submission" date="2022-05" db="EMBL/GenBank/DDBJ databases">
        <authorList>
            <consortium name="Genoscope - CEA"/>
            <person name="William W."/>
        </authorList>
    </citation>
    <scope>NUCLEOTIDE SEQUENCE [LARGE SCALE GENOMIC DNA]</scope>
</reference>
<proteinExistence type="predicted"/>
<evidence type="ECO:0000313" key="12">
    <source>
        <dbReference type="EMBL" id="CAH3045134.1"/>
    </source>
</evidence>
<comment type="subcellular location">
    <subcellularLocation>
        <location evidence="1">Cell membrane</location>
        <topology evidence="1">Multi-pass membrane protein</topology>
    </subcellularLocation>
</comment>
<keyword evidence="5" id="KW-0297">G-protein coupled receptor</keyword>
<evidence type="ECO:0000313" key="13">
    <source>
        <dbReference type="Proteomes" id="UP001159405"/>
    </source>
</evidence>
<keyword evidence="4 10" id="KW-1133">Transmembrane helix</keyword>
<evidence type="ECO:0000256" key="6">
    <source>
        <dbReference type="ARBA" id="ARBA00023136"/>
    </source>
</evidence>
<feature type="transmembrane region" description="Helical" evidence="10">
    <location>
        <begin position="193"/>
        <end position="211"/>
    </location>
</feature>
<name>A0ABN8NBI6_9CNID</name>
<evidence type="ECO:0000256" key="9">
    <source>
        <dbReference type="ARBA" id="ARBA00023224"/>
    </source>
</evidence>
<gene>
    <name evidence="12" type="ORF">PLOB_00006640</name>
</gene>
<dbReference type="Proteomes" id="UP001159405">
    <property type="component" value="Unassembled WGS sequence"/>
</dbReference>
<accession>A0ABN8NBI6</accession>
<protein>
    <recommendedName>
        <fullName evidence="11">G-protein coupled receptors family 1 profile domain-containing protein</fullName>
    </recommendedName>
</protein>
<evidence type="ECO:0000256" key="8">
    <source>
        <dbReference type="ARBA" id="ARBA00023180"/>
    </source>
</evidence>
<keyword evidence="9" id="KW-0807">Transducer</keyword>
<dbReference type="InterPro" id="IPR000276">
    <property type="entry name" value="GPCR_Rhodpsn"/>
</dbReference>
<evidence type="ECO:0000256" key="7">
    <source>
        <dbReference type="ARBA" id="ARBA00023170"/>
    </source>
</evidence>
<feature type="transmembrane region" description="Helical" evidence="10">
    <location>
        <begin position="150"/>
        <end position="172"/>
    </location>
</feature>
<evidence type="ECO:0000256" key="2">
    <source>
        <dbReference type="ARBA" id="ARBA00022475"/>
    </source>
</evidence>